<gene>
    <name evidence="2" type="ORF">SAMN05660642_03309</name>
</gene>
<feature type="transmembrane region" description="Helical" evidence="1">
    <location>
        <begin position="53"/>
        <end position="74"/>
    </location>
</feature>
<dbReference type="Pfam" id="PF08592">
    <property type="entry name" value="Anthrone_oxy"/>
    <property type="match status" value="1"/>
</dbReference>
<dbReference type="AlphaFoldDB" id="A0A1G9VZL6"/>
<keyword evidence="1" id="KW-0812">Transmembrane</keyword>
<protein>
    <recommendedName>
        <fullName evidence="4">DUF1772 domain-containing protein</fullName>
    </recommendedName>
</protein>
<accession>A0A1G9VZL6</accession>
<dbReference type="InterPro" id="IPR013901">
    <property type="entry name" value="Anthrone_oxy"/>
</dbReference>
<dbReference type="EMBL" id="FNHE01000008">
    <property type="protein sequence ID" value="SDM77336.1"/>
    <property type="molecule type" value="Genomic_DNA"/>
</dbReference>
<feature type="transmembrane region" description="Helical" evidence="1">
    <location>
        <begin position="6"/>
        <end position="32"/>
    </location>
</feature>
<organism evidence="2 3">
    <name type="scientific">Geodermatophilus siccatus</name>
    <dbReference type="NCBI Taxonomy" id="1137991"/>
    <lineage>
        <taxon>Bacteria</taxon>
        <taxon>Bacillati</taxon>
        <taxon>Actinomycetota</taxon>
        <taxon>Actinomycetes</taxon>
        <taxon>Geodermatophilales</taxon>
        <taxon>Geodermatophilaceae</taxon>
        <taxon>Geodermatophilus</taxon>
    </lineage>
</organism>
<keyword evidence="1" id="KW-1133">Transmembrane helix</keyword>
<evidence type="ECO:0000313" key="2">
    <source>
        <dbReference type="EMBL" id="SDM77336.1"/>
    </source>
</evidence>
<dbReference type="STRING" id="1137991.SAMN05660642_03309"/>
<evidence type="ECO:0000256" key="1">
    <source>
        <dbReference type="SAM" id="Phobius"/>
    </source>
</evidence>
<name>A0A1G9VZL6_9ACTN</name>
<dbReference type="Proteomes" id="UP000198680">
    <property type="component" value="Unassembled WGS sequence"/>
</dbReference>
<reference evidence="3" key="1">
    <citation type="submission" date="2016-10" db="EMBL/GenBank/DDBJ databases">
        <authorList>
            <person name="Varghese N."/>
            <person name="Submissions S."/>
        </authorList>
    </citation>
    <scope>NUCLEOTIDE SEQUENCE [LARGE SCALE GENOMIC DNA]</scope>
    <source>
        <strain evidence="3">DSM 45419</strain>
    </source>
</reference>
<dbReference type="RefSeq" id="WP_217636165.1">
    <property type="nucleotide sequence ID" value="NZ_FNHE01000008.1"/>
</dbReference>
<keyword evidence="3" id="KW-1185">Reference proteome</keyword>
<evidence type="ECO:0000313" key="3">
    <source>
        <dbReference type="Proteomes" id="UP000198680"/>
    </source>
</evidence>
<feature type="transmembrane region" description="Helical" evidence="1">
    <location>
        <begin position="80"/>
        <end position="101"/>
    </location>
</feature>
<sequence>MLSRPLALVSTVLTGVLTGGMVLIDVVLVPFWRGSSPAGFRAWFAAHSGRLRALLVPLGAATGIACTASAAVRVTGGGRGAPAAVAAAAAAGGVIAVTVTVNEPANHRFTSATLTDRETTELLRRWARWHHLRVVLGLVATVAAGRALADAGDRAVSRVPSRLRGVRAGDDLA</sequence>
<proteinExistence type="predicted"/>
<keyword evidence="1" id="KW-0472">Membrane</keyword>
<evidence type="ECO:0008006" key="4">
    <source>
        <dbReference type="Google" id="ProtNLM"/>
    </source>
</evidence>